<evidence type="ECO:0000313" key="2">
    <source>
        <dbReference type="Proteomes" id="UP001281761"/>
    </source>
</evidence>
<accession>A0ABQ9WM54</accession>
<protein>
    <submittedName>
        <fullName evidence="1">Uncharacterized protein</fullName>
    </submittedName>
</protein>
<proteinExistence type="predicted"/>
<gene>
    <name evidence="1" type="ORF">BLNAU_24546</name>
</gene>
<keyword evidence="2" id="KW-1185">Reference proteome</keyword>
<reference evidence="1 2" key="1">
    <citation type="journal article" date="2022" name="bioRxiv">
        <title>Genomics of Preaxostyla Flagellates Illuminates Evolutionary Transitions and the Path Towards Mitochondrial Loss.</title>
        <authorList>
            <person name="Novak L.V.F."/>
            <person name="Treitli S.C."/>
            <person name="Pyrih J."/>
            <person name="Halakuc P."/>
            <person name="Pipaliya S.V."/>
            <person name="Vacek V."/>
            <person name="Brzon O."/>
            <person name="Soukal P."/>
            <person name="Eme L."/>
            <person name="Dacks J.B."/>
            <person name="Karnkowska A."/>
            <person name="Elias M."/>
            <person name="Hampl V."/>
        </authorList>
    </citation>
    <scope>NUCLEOTIDE SEQUENCE [LARGE SCALE GENOMIC DNA]</scope>
    <source>
        <strain evidence="1">NAU3</strain>
        <tissue evidence="1">Gut</tissue>
    </source>
</reference>
<organism evidence="1 2">
    <name type="scientific">Blattamonas nauphoetae</name>
    <dbReference type="NCBI Taxonomy" id="2049346"/>
    <lineage>
        <taxon>Eukaryota</taxon>
        <taxon>Metamonada</taxon>
        <taxon>Preaxostyla</taxon>
        <taxon>Oxymonadida</taxon>
        <taxon>Blattamonas</taxon>
    </lineage>
</organism>
<dbReference type="Proteomes" id="UP001281761">
    <property type="component" value="Unassembled WGS sequence"/>
</dbReference>
<dbReference type="EMBL" id="JARBJD010000656">
    <property type="protein sequence ID" value="KAK2940547.1"/>
    <property type="molecule type" value="Genomic_DNA"/>
</dbReference>
<sequence>MVSMAIEGYWVCLAFDIDFLETFIELHALRDLALYNQRIQLRKGSRIRLSRRRVGRRMCGEDGGRSHEERAGRSG</sequence>
<name>A0ABQ9WM54_9EUKA</name>
<evidence type="ECO:0000313" key="1">
    <source>
        <dbReference type="EMBL" id="KAK2940547.1"/>
    </source>
</evidence>
<comment type="caution">
    <text evidence="1">The sequence shown here is derived from an EMBL/GenBank/DDBJ whole genome shotgun (WGS) entry which is preliminary data.</text>
</comment>